<evidence type="ECO:0000313" key="3">
    <source>
        <dbReference type="Proteomes" id="UP001152561"/>
    </source>
</evidence>
<dbReference type="OrthoDB" id="1328911at2759"/>
<proteinExistence type="predicted"/>
<evidence type="ECO:0000256" key="1">
    <source>
        <dbReference type="SAM" id="MobiDB-lite"/>
    </source>
</evidence>
<dbReference type="AlphaFoldDB" id="A0A9Q1M004"/>
<dbReference type="Proteomes" id="UP001152561">
    <property type="component" value="Unassembled WGS sequence"/>
</dbReference>
<feature type="compositionally biased region" description="Acidic residues" evidence="1">
    <location>
        <begin position="101"/>
        <end position="114"/>
    </location>
</feature>
<keyword evidence="3" id="KW-1185">Reference proteome</keyword>
<feature type="region of interest" description="Disordered" evidence="1">
    <location>
        <begin position="79"/>
        <end position="121"/>
    </location>
</feature>
<reference evidence="3" key="1">
    <citation type="journal article" date="2023" name="Proc. Natl. Acad. Sci. U.S.A.">
        <title>Genomic and structural basis for evolution of tropane alkaloid biosynthesis.</title>
        <authorList>
            <person name="Wanga Y.-J."/>
            <person name="Taina T."/>
            <person name="Yua J.-Y."/>
            <person name="Lia J."/>
            <person name="Xua B."/>
            <person name="Chenc J."/>
            <person name="D'Auriad J.C."/>
            <person name="Huanga J.-P."/>
            <person name="Huanga S.-X."/>
        </authorList>
    </citation>
    <scope>NUCLEOTIDE SEQUENCE [LARGE SCALE GENOMIC DNA]</scope>
    <source>
        <strain evidence="3">cv. KIB-2019</strain>
    </source>
</reference>
<protein>
    <submittedName>
        <fullName evidence="2">Uncharacterized protein</fullName>
    </submittedName>
</protein>
<name>A0A9Q1M004_9SOLA</name>
<evidence type="ECO:0000313" key="2">
    <source>
        <dbReference type="EMBL" id="KAJ8546605.1"/>
    </source>
</evidence>
<dbReference type="EMBL" id="JAJAGQ010000013">
    <property type="protein sequence ID" value="KAJ8546605.1"/>
    <property type="molecule type" value="Genomic_DNA"/>
</dbReference>
<comment type="caution">
    <text evidence="2">The sequence shown here is derived from an EMBL/GenBank/DDBJ whole genome shotgun (WGS) entry which is preliminary data.</text>
</comment>
<gene>
    <name evidence="2" type="ORF">K7X08_034115</name>
</gene>
<organism evidence="2 3">
    <name type="scientific">Anisodus acutangulus</name>
    <dbReference type="NCBI Taxonomy" id="402998"/>
    <lineage>
        <taxon>Eukaryota</taxon>
        <taxon>Viridiplantae</taxon>
        <taxon>Streptophyta</taxon>
        <taxon>Embryophyta</taxon>
        <taxon>Tracheophyta</taxon>
        <taxon>Spermatophyta</taxon>
        <taxon>Magnoliopsida</taxon>
        <taxon>eudicotyledons</taxon>
        <taxon>Gunneridae</taxon>
        <taxon>Pentapetalae</taxon>
        <taxon>asterids</taxon>
        <taxon>lamiids</taxon>
        <taxon>Solanales</taxon>
        <taxon>Solanaceae</taxon>
        <taxon>Solanoideae</taxon>
        <taxon>Hyoscyameae</taxon>
        <taxon>Anisodus</taxon>
    </lineage>
</organism>
<accession>A0A9Q1M004</accession>
<sequence>MFRRGIARILSSGKVIGDPGNWNVVKDMRVFSDPSKSNESDVTTLNKFNILQEEEQINGSNKDTTIPYKMTRVKAVESSDDLEKVVETDDQVIDSAQSGEKEEDAILSTEDNEDEQKNVTDQQVNGNNDIEEVEEHNKELEVVVERMTGDMTSHNEELISKNPMPANAHAIVHVPQVQQILNLNPTSPMKELHDLVSHNIKEVVVRAYSDENEVDLNNTDTTEALSKALEHVVMEA</sequence>